<protein>
    <submittedName>
        <fullName evidence="2">Uncharacterized protein</fullName>
    </submittedName>
</protein>
<evidence type="ECO:0000256" key="1">
    <source>
        <dbReference type="SAM" id="MobiDB-lite"/>
    </source>
</evidence>
<name>A0A5C1AL14_9BACT</name>
<dbReference type="EMBL" id="CP042425">
    <property type="protein sequence ID" value="QEL18877.1"/>
    <property type="molecule type" value="Genomic_DNA"/>
</dbReference>
<feature type="compositionally biased region" description="Pro residues" evidence="1">
    <location>
        <begin position="755"/>
        <end position="770"/>
    </location>
</feature>
<evidence type="ECO:0000313" key="3">
    <source>
        <dbReference type="Proteomes" id="UP000324974"/>
    </source>
</evidence>
<dbReference type="RefSeq" id="WP_149113323.1">
    <property type="nucleotide sequence ID" value="NZ_CP042425.1"/>
</dbReference>
<feature type="region of interest" description="Disordered" evidence="1">
    <location>
        <begin position="741"/>
        <end position="793"/>
    </location>
</feature>
<reference evidence="3" key="1">
    <citation type="submission" date="2019-08" db="EMBL/GenBank/DDBJ databases">
        <title>Limnoglobus roseus gen. nov., sp. nov., a novel freshwater planctomycete with a giant genome from the family Gemmataceae.</title>
        <authorList>
            <person name="Kulichevskaya I.S."/>
            <person name="Naumoff D.G."/>
            <person name="Miroshnikov K."/>
            <person name="Ivanova A."/>
            <person name="Philippov D.A."/>
            <person name="Hakobyan A."/>
            <person name="Rijpstra I.C."/>
            <person name="Sinninghe Damste J.S."/>
            <person name="Liesack W."/>
            <person name="Dedysh S.N."/>
        </authorList>
    </citation>
    <scope>NUCLEOTIDE SEQUENCE [LARGE SCALE GENOMIC DNA]</scope>
    <source>
        <strain evidence="3">PX52</strain>
    </source>
</reference>
<dbReference type="KEGG" id="lrs:PX52LOC_05919"/>
<dbReference type="AlphaFoldDB" id="A0A5C1AL14"/>
<evidence type="ECO:0000313" key="2">
    <source>
        <dbReference type="EMBL" id="QEL18877.1"/>
    </source>
</evidence>
<proteinExistence type="predicted"/>
<keyword evidence="3" id="KW-1185">Reference proteome</keyword>
<gene>
    <name evidence="2" type="ORF">PX52LOC_05919</name>
</gene>
<sequence length="793" mass="83081">MPTEEDLGTITYNGISLGYVKTVECDQSPEFEESGSDQLYLTTKLRFNSVLSQKVMPVKSGETVPEAALRITHMLTAPRRSLRYARGETVLIDLPDGRDSANGPIPFGVSVRDFTEASWLITWGVEVRQGECPDGKPLPDYKVKPAGRAPAGATPYESLINSQAGGSGKSGAGAYVNLPWNPAASADLVFQASQGAVPRRAAEDRTKTRPAYNGILSNRWAESHDINPDDWRSTITRRGTLVVDPSAGIHPDLFRGLVTPPAPPGFRREAHYDVTKDGLKLNYSFTDRQLVKPPPTPATKMTGYQLDNSQEPGVVRRGVLSITLQGPPGTHPAYLADACIRIGVGRALSQGLRPFGDPAAWIIGGGFRDSLDDDRNAVTLDISYAIQAPAKMPRPQGKAGNPLGPNGAAPVAPAANAGFGAGREVGQAAAGFLDVVGQALGIVDPAIQQAARPILQGAQGIIQGAAVALDANGVPGVVADFLAPRGAVIRRGPAGPNANATAAAPIGAWIGSPLDGTTPGRVVAPPTRAAAGWLTLVAAALKDPCLEMAVKKELAPSEVPAVAAATVRVVAELSTGWVETLYADNQQGAYTHFICRVTYAHASGLMVMEGAGPLDPKTGRPYPHPVTQPKNPSLGVTLELTASKVGGEPDLPDFVGDDNLKYIDAKITMGVPDLCGDGSTAEYGYAVVAYYKARVPSDVFVKPPIPPFLKPYAKYLFGRSLALGRTSPGWLNYPEGGAANPFYTPPQPTTGSQNPPLPGATVPLPPPPPSMFNGGLTNGGLPIPPYNPNPPGG</sequence>
<dbReference type="OrthoDB" id="271514at2"/>
<organism evidence="2 3">
    <name type="scientific">Limnoglobus roseus</name>
    <dbReference type="NCBI Taxonomy" id="2598579"/>
    <lineage>
        <taxon>Bacteria</taxon>
        <taxon>Pseudomonadati</taxon>
        <taxon>Planctomycetota</taxon>
        <taxon>Planctomycetia</taxon>
        <taxon>Gemmatales</taxon>
        <taxon>Gemmataceae</taxon>
        <taxon>Limnoglobus</taxon>
    </lineage>
</organism>
<feature type="compositionally biased region" description="Pro residues" evidence="1">
    <location>
        <begin position="782"/>
        <end position="793"/>
    </location>
</feature>
<accession>A0A5C1AL14</accession>
<dbReference type="Proteomes" id="UP000324974">
    <property type="component" value="Chromosome"/>
</dbReference>